<evidence type="ECO:0000313" key="3">
    <source>
        <dbReference type="Proteomes" id="UP000250369"/>
    </source>
</evidence>
<dbReference type="EMBL" id="QMFB01000010">
    <property type="protein sequence ID" value="RAV19872.1"/>
    <property type="molecule type" value="Genomic_DNA"/>
</dbReference>
<dbReference type="InterPro" id="IPR053707">
    <property type="entry name" value="UPF0637_domain_sf"/>
</dbReference>
<evidence type="ECO:0000313" key="2">
    <source>
        <dbReference type="EMBL" id="RAV19872.1"/>
    </source>
</evidence>
<accession>A0A329MJP7</accession>
<dbReference type="InterPro" id="IPR009403">
    <property type="entry name" value="UPF0637"/>
</dbReference>
<proteinExistence type="inferred from homology"/>
<name>A0A329MJP7_9BACL</name>
<evidence type="ECO:0000256" key="1">
    <source>
        <dbReference type="HAMAP-Rule" id="MF_01851"/>
    </source>
</evidence>
<protein>
    <recommendedName>
        <fullName evidence="1">UPF0637 protein DQG23_18265</fullName>
    </recommendedName>
</protein>
<dbReference type="OrthoDB" id="9812818at2"/>
<keyword evidence="3" id="KW-1185">Reference proteome</keyword>
<comment type="similarity">
    <text evidence="1">Belongs to the UPF0637 family.</text>
</comment>
<sequence>MAFTGFNESDFAAFQIDGLEARMEAIQTRIQPKFKALGDSLCEDIALAAGSEMHVHIARHARRKVNPPKDTWMAFCHNKRGYKQHPHFQIGLFDDHAFMWFALIYELPEKRKIASDYLRKIDTVRRTIPKDYVLSFDHMQKDAVQAGSLTKAALQKELERFRDVQKVELLVGRHIQADDPAVKDGETFVRMAKETFTALMPLYRLAIS</sequence>
<dbReference type="AlphaFoldDB" id="A0A329MJP7"/>
<reference evidence="2 3" key="1">
    <citation type="journal article" date="2009" name="Int. J. Syst. Evol. Microbiol.">
        <title>Paenibacillus contaminans sp. nov., isolated from a contaminated laboratory plate.</title>
        <authorList>
            <person name="Chou J.H."/>
            <person name="Lee J.H."/>
            <person name="Lin M.C."/>
            <person name="Chang P.S."/>
            <person name="Arun A.B."/>
            <person name="Young C.C."/>
            <person name="Chen W.M."/>
        </authorList>
    </citation>
    <scope>NUCLEOTIDE SEQUENCE [LARGE SCALE GENOMIC DNA]</scope>
    <source>
        <strain evidence="2 3">CKOBP-6</strain>
    </source>
</reference>
<dbReference type="HAMAP" id="MF_01851">
    <property type="entry name" value="UPF0637"/>
    <property type="match status" value="1"/>
</dbReference>
<dbReference type="PIRSF" id="PIRSF021332">
    <property type="entry name" value="DUF1054"/>
    <property type="match status" value="1"/>
</dbReference>
<gene>
    <name evidence="2" type="ORF">DQG23_18265</name>
</gene>
<dbReference type="Pfam" id="PF06335">
    <property type="entry name" value="DUF1054"/>
    <property type="match status" value="1"/>
</dbReference>
<comment type="caution">
    <text evidence="2">The sequence shown here is derived from an EMBL/GenBank/DDBJ whole genome shotgun (WGS) entry which is preliminary data.</text>
</comment>
<dbReference type="Gene3D" id="3.30.930.20">
    <property type="entry name" value="Protein of unknown function DUF1054"/>
    <property type="match status" value="1"/>
</dbReference>
<dbReference type="RefSeq" id="WP_113032302.1">
    <property type="nucleotide sequence ID" value="NZ_QMFB01000010.1"/>
</dbReference>
<dbReference type="Proteomes" id="UP000250369">
    <property type="component" value="Unassembled WGS sequence"/>
</dbReference>
<dbReference type="SUPFAM" id="SSF142913">
    <property type="entry name" value="YktB/PF0168-like"/>
    <property type="match status" value="1"/>
</dbReference>
<organism evidence="2 3">
    <name type="scientific">Paenibacillus contaminans</name>
    <dbReference type="NCBI Taxonomy" id="450362"/>
    <lineage>
        <taxon>Bacteria</taxon>
        <taxon>Bacillati</taxon>
        <taxon>Bacillota</taxon>
        <taxon>Bacilli</taxon>
        <taxon>Bacillales</taxon>
        <taxon>Paenibacillaceae</taxon>
        <taxon>Paenibacillus</taxon>
    </lineage>
</organism>